<evidence type="ECO:0000313" key="2">
    <source>
        <dbReference type="EMBL" id="PXX39941.1"/>
    </source>
</evidence>
<feature type="domain" description="TfoX N-terminal" evidence="1">
    <location>
        <begin position="13"/>
        <end position="98"/>
    </location>
</feature>
<name>A0A318IZX1_9BURK</name>
<comment type="caution">
    <text evidence="2">The sequence shown here is derived from an EMBL/GenBank/DDBJ whole genome shotgun (WGS) entry which is preliminary data.</text>
</comment>
<dbReference type="Proteomes" id="UP000247792">
    <property type="component" value="Unassembled WGS sequence"/>
</dbReference>
<organism evidence="2 3">
    <name type="scientific">Undibacterium pigrum</name>
    <dbReference type="NCBI Taxonomy" id="401470"/>
    <lineage>
        <taxon>Bacteria</taxon>
        <taxon>Pseudomonadati</taxon>
        <taxon>Pseudomonadota</taxon>
        <taxon>Betaproteobacteria</taxon>
        <taxon>Burkholderiales</taxon>
        <taxon>Oxalobacteraceae</taxon>
        <taxon>Undibacterium</taxon>
    </lineage>
</organism>
<protein>
    <submittedName>
        <fullName evidence="2">TfoX/Sxy family transcriptional regulator of competence genes</fullName>
    </submittedName>
</protein>
<dbReference type="EMBL" id="QJKB01000009">
    <property type="protein sequence ID" value="PXX39941.1"/>
    <property type="molecule type" value="Genomic_DNA"/>
</dbReference>
<evidence type="ECO:0000313" key="3">
    <source>
        <dbReference type="Proteomes" id="UP000247792"/>
    </source>
</evidence>
<gene>
    <name evidence="2" type="ORF">DFR42_10952</name>
</gene>
<evidence type="ECO:0000259" key="1">
    <source>
        <dbReference type="Pfam" id="PF04993"/>
    </source>
</evidence>
<dbReference type="RefSeq" id="WP_110257184.1">
    <property type="nucleotide sequence ID" value="NZ_QJKB01000009.1"/>
</dbReference>
<dbReference type="InterPro" id="IPR007076">
    <property type="entry name" value="TfoX_N"/>
</dbReference>
<sequence length="121" mass="13504">MASHASFVEFILDQLNACDEVIAKKMFGEYALYMSGKMFALICDDQLFIKPTAAGRKLLETITEAPPYPQAKPWYLIDSELLEDRDALSNLARATAAALPLPKIKEKKAAKKRSTTELQHS</sequence>
<keyword evidence="3" id="KW-1185">Reference proteome</keyword>
<dbReference type="Gene3D" id="3.30.1460.30">
    <property type="entry name" value="YgaC/TfoX-N like chaperone"/>
    <property type="match status" value="1"/>
</dbReference>
<accession>A0A318IZX1</accession>
<dbReference type="OrthoDB" id="8687154at2"/>
<dbReference type="SUPFAM" id="SSF159894">
    <property type="entry name" value="YgaC/TfoX-N like"/>
    <property type="match status" value="1"/>
</dbReference>
<proteinExistence type="predicted"/>
<dbReference type="Pfam" id="PF04993">
    <property type="entry name" value="TfoX_N"/>
    <property type="match status" value="1"/>
</dbReference>
<dbReference type="AlphaFoldDB" id="A0A318IZX1"/>
<reference evidence="2 3" key="1">
    <citation type="submission" date="2018-05" db="EMBL/GenBank/DDBJ databases">
        <title>Genomic Encyclopedia of Type Strains, Phase IV (KMG-IV): sequencing the most valuable type-strain genomes for metagenomic binning, comparative biology and taxonomic classification.</title>
        <authorList>
            <person name="Goeker M."/>
        </authorList>
    </citation>
    <scope>NUCLEOTIDE SEQUENCE [LARGE SCALE GENOMIC DNA]</scope>
    <source>
        <strain evidence="2 3">DSM 19792</strain>
    </source>
</reference>